<evidence type="ECO:0000313" key="9">
    <source>
        <dbReference type="Proteomes" id="UP000659654"/>
    </source>
</evidence>
<dbReference type="InterPro" id="IPR018247">
    <property type="entry name" value="EF_Hand_1_Ca_BS"/>
</dbReference>
<dbReference type="PANTHER" id="PTHR23104:SF12">
    <property type="entry name" value="EF-HAND DOMAIN-CONTAINING PROTEIN"/>
    <property type="match status" value="1"/>
</dbReference>
<dbReference type="Proteomes" id="UP000659654">
    <property type="component" value="Unassembled WGS sequence"/>
</dbReference>
<protein>
    <submittedName>
        <fullName evidence="6">(pine wood nematode) hypothetical protein</fullName>
    </submittedName>
</protein>
<dbReference type="Pfam" id="PF13499">
    <property type="entry name" value="EF-hand_7"/>
    <property type="match status" value="1"/>
</dbReference>
<evidence type="ECO:0000256" key="1">
    <source>
        <dbReference type="ARBA" id="ARBA00022729"/>
    </source>
</evidence>
<name>A0A1I7S8F8_BURXY</name>
<dbReference type="EMBL" id="CAJFCV020000005">
    <property type="protein sequence ID" value="CAG9121047.1"/>
    <property type="molecule type" value="Genomic_DNA"/>
</dbReference>
<reference evidence="10" key="1">
    <citation type="submission" date="2016-11" db="UniProtKB">
        <authorList>
            <consortium name="WormBaseParasite"/>
        </authorList>
    </citation>
    <scope>IDENTIFICATION</scope>
</reference>
<keyword evidence="1 4" id="KW-0732">Signal</keyword>
<dbReference type="PROSITE" id="PS50222">
    <property type="entry name" value="EF_HAND_2"/>
    <property type="match status" value="1"/>
</dbReference>
<evidence type="ECO:0000259" key="5">
    <source>
        <dbReference type="PROSITE" id="PS50222"/>
    </source>
</evidence>
<evidence type="ECO:0000313" key="6">
    <source>
        <dbReference type="EMBL" id="CAD5230146.1"/>
    </source>
</evidence>
<dbReference type="WBParaSite" id="BXY_0930100.1">
    <property type="protein sequence ID" value="BXY_0930100.1"/>
    <property type="gene ID" value="BXY_0930100"/>
</dbReference>
<evidence type="ECO:0000313" key="7">
    <source>
        <dbReference type="EMBL" id="CAG9121047.1"/>
    </source>
</evidence>
<dbReference type="GO" id="GO:0005509">
    <property type="term" value="F:calcium ion binding"/>
    <property type="evidence" value="ECO:0007669"/>
    <property type="project" value="InterPro"/>
</dbReference>
<feature type="domain" description="EF-hand" evidence="5">
    <location>
        <begin position="55"/>
        <end position="90"/>
    </location>
</feature>
<reference evidence="7" key="2">
    <citation type="submission" date="2020-08" db="EMBL/GenBank/DDBJ databases">
        <authorList>
            <person name="Kikuchi T."/>
        </authorList>
    </citation>
    <scope>NUCLEOTIDE SEQUENCE</scope>
    <source>
        <strain evidence="6">Ka4C1</strain>
    </source>
</reference>
<dbReference type="PANTHER" id="PTHR23104">
    <property type="entry name" value="MULTIPLE COAGULATION FACTOR DEFICIENCY PROTEIN 2 NEURAL STEM CELL DERIVED NEURONAL SURVIVAL PROTEIN"/>
    <property type="match status" value="1"/>
</dbReference>
<dbReference type="InterPro" id="IPR052110">
    <property type="entry name" value="MCFD2-like"/>
</dbReference>
<dbReference type="Gene3D" id="1.10.238.10">
    <property type="entry name" value="EF-hand"/>
    <property type="match status" value="1"/>
</dbReference>
<keyword evidence="2" id="KW-0677">Repeat</keyword>
<dbReference type="eggNOG" id="KOG4065">
    <property type="taxonomic scope" value="Eukaryota"/>
</dbReference>
<evidence type="ECO:0000313" key="10">
    <source>
        <dbReference type="WBParaSite" id="BXY_0930100.1"/>
    </source>
</evidence>
<feature type="chain" id="PRO_5035359868" evidence="4">
    <location>
        <begin position="21"/>
        <end position="134"/>
    </location>
</feature>
<accession>A0A1I7S8F8</accession>
<keyword evidence="3" id="KW-0106">Calcium</keyword>
<dbReference type="AlphaFoldDB" id="A0A1I7S8F8"/>
<dbReference type="Proteomes" id="UP000582659">
    <property type="component" value="Unassembled WGS sequence"/>
</dbReference>
<dbReference type="InterPro" id="IPR011992">
    <property type="entry name" value="EF-hand-dom_pair"/>
</dbReference>
<dbReference type="InterPro" id="IPR002048">
    <property type="entry name" value="EF_hand_dom"/>
</dbReference>
<gene>
    <name evidence="6" type="ORF">BXYJ_LOCUS10841</name>
</gene>
<organism evidence="8 10">
    <name type="scientific">Bursaphelenchus xylophilus</name>
    <name type="common">Pinewood nematode worm</name>
    <name type="synonym">Aphelenchoides xylophilus</name>
    <dbReference type="NCBI Taxonomy" id="6326"/>
    <lineage>
        <taxon>Eukaryota</taxon>
        <taxon>Metazoa</taxon>
        <taxon>Ecdysozoa</taxon>
        <taxon>Nematoda</taxon>
        <taxon>Chromadorea</taxon>
        <taxon>Rhabditida</taxon>
        <taxon>Tylenchina</taxon>
        <taxon>Tylenchomorpha</taxon>
        <taxon>Aphelenchoidea</taxon>
        <taxon>Aphelenchoididae</taxon>
        <taxon>Bursaphelenchus</taxon>
    </lineage>
</organism>
<dbReference type="PROSITE" id="PS00018">
    <property type="entry name" value="EF_HAND_1"/>
    <property type="match status" value="2"/>
</dbReference>
<dbReference type="SMR" id="A0A1I7S8F8"/>
<dbReference type="SUPFAM" id="SSF47473">
    <property type="entry name" value="EF-hand"/>
    <property type="match status" value="1"/>
</dbReference>
<proteinExistence type="predicted"/>
<evidence type="ECO:0000256" key="2">
    <source>
        <dbReference type="ARBA" id="ARBA00022737"/>
    </source>
</evidence>
<sequence>MLKRLFLITILVVEVINADAGQKGHKFGSKDEIADVDHIKHHLGQQIDMENEKMSEEKQRFHYFNMHDLNKDGFIDGLELMGAIFHNDDEDGTGFGRAIPDEDIERMIDPVLEEMDGDKDGLIDFPEYFKVANG</sequence>
<evidence type="ECO:0000256" key="3">
    <source>
        <dbReference type="ARBA" id="ARBA00022837"/>
    </source>
</evidence>
<evidence type="ECO:0000313" key="8">
    <source>
        <dbReference type="Proteomes" id="UP000095284"/>
    </source>
</evidence>
<feature type="signal peptide" evidence="4">
    <location>
        <begin position="1"/>
        <end position="20"/>
    </location>
</feature>
<keyword evidence="9" id="KW-1185">Reference proteome</keyword>
<dbReference type="OrthoDB" id="289247at2759"/>
<evidence type="ECO:0000256" key="4">
    <source>
        <dbReference type="SAM" id="SignalP"/>
    </source>
</evidence>
<dbReference type="Proteomes" id="UP000095284">
    <property type="component" value="Unplaced"/>
</dbReference>
<dbReference type="EMBL" id="CAJFDI010000005">
    <property type="protein sequence ID" value="CAD5230146.1"/>
    <property type="molecule type" value="Genomic_DNA"/>
</dbReference>